<dbReference type="RefSeq" id="WP_160796343.1">
    <property type="nucleotide sequence ID" value="NZ_WSSB01000006.1"/>
</dbReference>
<sequence length="310" mass="33789">MQRIVLIGGSGFVGRHIAEMLSRHGMQLTIASRRPERIKALSTLPGVTLAACDVHDSAALTQLMAGHDAVISMVGILHGSHRAFEVAHVELVEKIVHAMKQTGIRRLIHISALGADAHGPSDYQQTKARGERVITQSHLAWTILRPSVVFAHDDAFLNMFARLLAVLPVLPLAGADTYFAPVWADDVARAVAACLDRPASIGQTLELTGPHRYRLRELVAYVGELTGHPRTLIGLPDSLAMLQAGVMECLPGPALISRDNVKSLRVDNVSLEPFPSALLGFCPSALEAVAQQWLGEDERNTRLARWRERE</sequence>
<organism evidence="2 3">
    <name type="scientific">Craterilacuibacter sinensis</name>
    <dbReference type="NCBI Taxonomy" id="2686017"/>
    <lineage>
        <taxon>Bacteria</taxon>
        <taxon>Pseudomonadati</taxon>
        <taxon>Pseudomonadota</taxon>
        <taxon>Betaproteobacteria</taxon>
        <taxon>Neisseriales</taxon>
        <taxon>Neisseriaceae</taxon>
        <taxon>Craterilacuibacter</taxon>
    </lineage>
</organism>
<name>A0A845BNM7_9NEIS</name>
<accession>A0A845BNM7</accession>
<evidence type="ECO:0000259" key="1">
    <source>
        <dbReference type="Pfam" id="PF13460"/>
    </source>
</evidence>
<dbReference type="InterPro" id="IPR036291">
    <property type="entry name" value="NAD(P)-bd_dom_sf"/>
</dbReference>
<dbReference type="PANTHER" id="PTHR12126">
    <property type="entry name" value="NADH-UBIQUINONE OXIDOREDUCTASE 39 KDA SUBUNIT-RELATED"/>
    <property type="match status" value="1"/>
</dbReference>
<gene>
    <name evidence="2" type="ORF">GQF02_08450</name>
</gene>
<dbReference type="PANTHER" id="PTHR12126:SF11">
    <property type="entry name" value="NADH DEHYDROGENASE [UBIQUINONE] 1 ALPHA SUBCOMPLEX SUBUNIT 9, MITOCHONDRIAL"/>
    <property type="match status" value="1"/>
</dbReference>
<dbReference type="SUPFAM" id="SSF51735">
    <property type="entry name" value="NAD(P)-binding Rossmann-fold domains"/>
    <property type="match status" value="1"/>
</dbReference>
<dbReference type="InterPro" id="IPR016040">
    <property type="entry name" value="NAD(P)-bd_dom"/>
</dbReference>
<keyword evidence="3" id="KW-1185">Reference proteome</keyword>
<evidence type="ECO:0000313" key="2">
    <source>
        <dbReference type="EMBL" id="MXR37000.1"/>
    </source>
</evidence>
<dbReference type="Proteomes" id="UP000467214">
    <property type="component" value="Unassembled WGS sequence"/>
</dbReference>
<comment type="caution">
    <text evidence="2">The sequence shown here is derived from an EMBL/GenBank/DDBJ whole genome shotgun (WGS) entry which is preliminary data.</text>
</comment>
<evidence type="ECO:0000313" key="3">
    <source>
        <dbReference type="Proteomes" id="UP000467214"/>
    </source>
</evidence>
<dbReference type="AlphaFoldDB" id="A0A845BNM7"/>
<dbReference type="Pfam" id="PF13460">
    <property type="entry name" value="NAD_binding_10"/>
    <property type="match status" value="1"/>
</dbReference>
<dbReference type="GO" id="GO:0044877">
    <property type="term" value="F:protein-containing complex binding"/>
    <property type="evidence" value="ECO:0007669"/>
    <property type="project" value="TreeGrafter"/>
</dbReference>
<dbReference type="Gene3D" id="3.40.50.720">
    <property type="entry name" value="NAD(P)-binding Rossmann-like Domain"/>
    <property type="match status" value="1"/>
</dbReference>
<feature type="domain" description="NAD(P)-binding" evidence="1">
    <location>
        <begin position="8"/>
        <end position="149"/>
    </location>
</feature>
<dbReference type="InterPro" id="IPR051207">
    <property type="entry name" value="ComplexI_NDUFA9_subunit"/>
</dbReference>
<reference evidence="2 3" key="1">
    <citation type="submission" date="2019-12" db="EMBL/GenBank/DDBJ databases">
        <title>Neisseriaceae gen. nov. sp. Genome sequencing and assembly.</title>
        <authorList>
            <person name="Liu Z."/>
            <person name="Li A."/>
        </authorList>
    </citation>
    <scope>NUCLEOTIDE SEQUENCE [LARGE SCALE GENOMIC DNA]</scope>
    <source>
        <strain evidence="2 3">B2N2-7</strain>
    </source>
</reference>
<dbReference type="CDD" id="cd05271">
    <property type="entry name" value="NDUFA9_like_SDR_a"/>
    <property type="match status" value="1"/>
</dbReference>
<protein>
    <submittedName>
        <fullName evidence="2">NAD(P)H-binding protein</fullName>
    </submittedName>
</protein>
<dbReference type="EMBL" id="WSSB01000006">
    <property type="protein sequence ID" value="MXR37000.1"/>
    <property type="molecule type" value="Genomic_DNA"/>
</dbReference>
<proteinExistence type="predicted"/>